<dbReference type="EMBL" id="JARFYM010000003">
    <property type="protein sequence ID" value="MDL2398455.1"/>
    <property type="molecule type" value="Genomic_DNA"/>
</dbReference>
<evidence type="ECO:0000313" key="3">
    <source>
        <dbReference type="Proteomes" id="UP001172645"/>
    </source>
</evidence>
<keyword evidence="3" id="KW-1185">Reference proteome</keyword>
<comment type="caution">
    <text evidence="2">The sequence shown here is derived from an EMBL/GenBank/DDBJ whole genome shotgun (WGS) entry which is preliminary data.</text>
</comment>
<dbReference type="RefSeq" id="WP_285867306.1">
    <property type="nucleotide sequence ID" value="NZ_JARFYM010000003.1"/>
</dbReference>
<reference evidence="2" key="1">
    <citation type="submission" date="2023-06" db="EMBL/GenBank/DDBJ databases">
        <title>Phylogenetic Diversity of Rhizobium strains.</title>
        <authorList>
            <person name="Moura F.T."/>
            <person name="Helene L.C.F."/>
            <person name="Hungria M."/>
        </authorList>
    </citation>
    <scope>NUCLEOTIDE SEQUENCE</scope>
    <source>
        <strain evidence="2">CCGE526</strain>
    </source>
</reference>
<accession>A0ABT7JQ32</accession>
<evidence type="ECO:0000313" key="2">
    <source>
        <dbReference type="EMBL" id="MDL2398455.1"/>
    </source>
</evidence>
<organism evidence="2 3">
    <name type="scientific">Rhizobium mayense</name>
    <dbReference type="NCBI Taxonomy" id="1312184"/>
    <lineage>
        <taxon>Bacteria</taxon>
        <taxon>Pseudomonadati</taxon>
        <taxon>Pseudomonadota</taxon>
        <taxon>Alphaproteobacteria</taxon>
        <taxon>Hyphomicrobiales</taxon>
        <taxon>Rhizobiaceae</taxon>
        <taxon>Rhizobium/Agrobacterium group</taxon>
        <taxon>Rhizobium</taxon>
    </lineage>
</organism>
<sequence>MSTEIRRSNRPNRVTPFGQLESSPHHGGFMGNRGDLHAADGSIARLFKLKAWICCTLEERNGYRVTFDTPGRYTPLFFWDEAVAMAAGHRPCAQCRFADYTRFKVAFNRAKGYPDDQKVPVSRIDAELDADRLDDQTQQRRYVAEACDLPSGAFVTLADNPHLPHLLWEGEAYPWSHGGYTAPVSISPRTKIIMLTPRILIETMKAGYRPSVRLPAAKAE</sequence>
<evidence type="ECO:0000256" key="1">
    <source>
        <dbReference type="SAM" id="MobiDB-lite"/>
    </source>
</evidence>
<protein>
    <submittedName>
        <fullName evidence="2">Uncharacterized protein</fullName>
    </submittedName>
</protein>
<feature type="region of interest" description="Disordered" evidence="1">
    <location>
        <begin position="1"/>
        <end position="23"/>
    </location>
</feature>
<dbReference type="Proteomes" id="UP001172645">
    <property type="component" value="Unassembled WGS sequence"/>
</dbReference>
<name>A0ABT7JQ32_9HYPH</name>
<proteinExistence type="predicted"/>
<gene>
    <name evidence="2" type="ORF">PY649_06045</name>
</gene>